<keyword evidence="3" id="KW-1185">Reference proteome</keyword>
<evidence type="ECO:0000259" key="1">
    <source>
        <dbReference type="Pfam" id="PF21849"/>
    </source>
</evidence>
<dbReference type="RefSeq" id="WP_150900841.1">
    <property type="nucleotide sequence ID" value="NZ_WAAU01000029.1"/>
</dbReference>
<proteinExistence type="predicted"/>
<comment type="caution">
    <text evidence="2">The sequence shown here is derived from an EMBL/GenBank/DDBJ whole genome shotgun (WGS) entry which is preliminary data.</text>
</comment>
<dbReference type="AlphaFoldDB" id="A0A7J5A9J2"/>
<gene>
    <name evidence="2" type="ORF">F7018_14625</name>
</gene>
<sequence length="99" mass="11448">MKIIKLTRFLIKEVGLLSVCLQCLKSVIYNFLVFQGNRIGNYSFAHYGKLNGDLMADPEMCFLLIQNKSDNVIFPYSYKNDYMGFNTVIYRLLTCGLEI</sequence>
<dbReference type="InterPro" id="IPR054203">
    <property type="entry name" value="DUF6908"/>
</dbReference>
<feature type="domain" description="DUF6908" evidence="1">
    <location>
        <begin position="40"/>
        <end position="90"/>
    </location>
</feature>
<dbReference type="EMBL" id="WAAU01000029">
    <property type="protein sequence ID" value="KAB1154207.1"/>
    <property type="molecule type" value="Genomic_DNA"/>
</dbReference>
<evidence type="ECO:0000313" key="2">
    <source>
        <dbReference type="EMBL" id="KAB1154207.1"/>
    </source>
</evidence>
<reference evidence="2 3" key="1">
    <citation type="submission" date="2019-09" db="EMBL/GenBank/DDBJ databases">
        <authorList>
            <person name="Cao W.R."/>
        </authorList>
    </citation>
    <scope>NUCLEOTIDE SEQUENCE [LARGE SCALE GENOMIC DNA]</scope>
    <source>
        <strain evidence="3">a4</strain>
    </source>
</reference>
<accession>A0A7J5A9J2</accession>
<dbReference type="Pfam" id="PF21849">
    <property type="entry name" value="DUF6908"/>
    <property type="match status" value="1"/>
</dbReference>
<dbReference type="OrthoDB" id="32195at2"/>
<name>A0A7J5A9J2_9FLAO</name>
<protein>
    <recommendedName>
        <fullName evidence="1">DUF6908 domain-containing protein</fullName>
    </recommendedName>
</protein>
<dbReference type="Proteomes" id="UP000467305">
    <property type="component" value="Unassembled WGS sequence"/>
</dbReference>
<evidence type="ECO:0000313" key="3">
    <source>
        <dbReference type="Proteomes" id="UP000467305"/>
    </source>
</evidence>
<organism evidence="2 3">
    <name type="scientific">Tenacibaculum aiptasiae</name>
    <dbReference type="NCBI Taxonomy" id="426481"/>
    <lineage>
        <taxon>Bacteria</taxon>
        <taxon>Pseudomonadati</taxon>
        <taxon>Bacteroidota</taxon>
        <taxon>Flavobacteriia</taxon>
        <taxon>Flavobacteriales</taxon>
        <taxon>Flavobacteriaceae</taxon>
        <taxon>Tenacibaculum</taxon>
    </lineage>
</organism>